<feature type="region of interest" description="Disordered" evidence="8">
    <location>
        <begin position="238"/>
        <end position="321"/>
    </location>
</feature>
<keyword evidence="7" id="KW-0131">Cell cycle</keyword>
<keyword evidence="4 9" id="KW-0812">Transmembrane</keyword>
<dbReference type="PANTHER" id="PTHR37820">
    <property type="entry name" value="CELL DIVISION PROTEIN DIVIB"/>
    <property type="match status" value="1"/>
</dbReference>
<dbReference type="AlphaFoldDB" id="A0A6N2TZ49"/>
<dbReference type="InterPro" id="IPR050487">
    <property type="entry name" value="FtsQ_DivIB"/>
</dbReference>
<dbReference type="InterPro" id="IPR013685">
    <property type="entry name" value="POTRA_FtsQ_type"/>
</dbReference>
<dbReference type="GO" id="GO:0051301">
    <property type="term" value="P:cell division"/>
    <property type="evidence" value="ECO:0007669"/>
    <property type="project" value="UniProtKB-KW"/>
</dbReference>
<organism evidence="11">
    <name type="scientific">Blautia hansenii</name>
    <name type="common">Ruminococcus hansenii</name>
    <dbReference type="NCBI Taxonomy" id="1322"/>
    <lineage>
        <taxon>Bacteria</taxon>
        <taxon>Bacillati</taxon>
        <taxon>Bacillota</taxon>
        <taxon>Clostridia</taxon>
        <taxon>Lachnospirales</taxon>
        <taxon>Lachnospiraceae</taxon>
        <taxon>Blautia</taxon>
    </lineage>
</organism>
<proteinExistence type="predicted"/>
<keyword evidence="2" id="KW-1003">Cell membrane</keyword>
<evidence type="ECO:0000256" key="5">
    <source>
        <dbReference type="ARBA" id="ARBA00022989"/>
    </source>
</evidence>
<dbReference type="PROSITE" id="PS51779">
    <property type="entry name" value="POTRA"/>
    <property type="match status" value="1"/>
</dbReference>
<evidence type="ECO:0000256" key="1">
    <source>
        <dbReference type="ARBA" id="ARBA00004370"/>
    </source>
</evidence>
<feature type="domain" description="POTRA" evidence="10">
    <location>
        <begin position="29"/>
        <end position="98"/>
    </location>
</feature>
<feature type="compositionally biased region" description="Acidic residues" evidence="8">
    <location>
        <begin position="244"/>
        <end position="271"/>
    </location>
</feature>
<feature type="transmembrane region" description="Helical" evidence="9">
    <location>
        <begin position="9"/>
        <end position="29"/>
    </location>
</feature>
<evidence type="ECO:0000256" key="6">
    <source>
        <dbReference type="ARBA" id="ARBA00023136"/>
    </source>
</evidence>
<sequence length="321" mass="36602">MSKKKLYRILIEGIVCAVLIFILVFFVGFRVTKVEVKGNEFYSDKEIKRMVLDAPIAKNTILAMMIKTGEKTKDAQLIEKVTLKRKGMNTLVVQVKEKKLIGYFDYEGKYANFDRQGIVQIFTEAPIENVPYIEGLGVKEAKQGEKLQGINTKKLNSILSVGKMLEKTEQKPDRLVFNDMKQLVLYYGDIEVRLGNDENMDEKMNRLSGILPQLEGMAGILHLENITEDTQAVVFDDTQKSDEDTSEEEQEGDTGEEPEEDTKKDDEEEPKEDTKENADENAEEDEKTVTEKDSKKENKEENQLEYTDGADAADTRSKKEE</sequence>
<evidence type="ECO:0000256" key="3">
    <source>
        <dbReference type="ARBA" id="ARBA00022618"/>
    </source>
</evidence>
<keyword evidence="3 11" id="KW-0132">Cell division</keyword>
<dbReference type="Pfam" id="PF08478">
    <property type="entry name" value="POTRA_1"/>
    <property type="match status" value="1"/>
</dbReference>
<name>A0A6N2TZ49_BLAHA</name>
<evidence type="ECO:0000256" key="9">
    <source>
        <dbReference type="SAM" id="Phobius"/>
    </source>
</evidence>
<dbReference type="RefSeq" id="WP_004222898.1">
    <property type="nucleotide sequence ID" value="NZ_CACRSY010000012.1"/>
</dbReference>
<dbReference type="InterPro" id="IPR034746">
    <property type="entry name" value="POTRA"/>
</dbReference>
<gene>
    <name evidence="11" type="primary">divIB</name>
    <name evidence="11" type="ORF">BHLFYP23_00205</name>
</gene>
<evidence type="ECO:0000256" key="4">
    <source>
        <dbReference type="ARBA" id="ARBA00022692"/>
    </source>
</evidence>
<protein>
    <submittedName>
        <fullName evidence="11">Cell division protein DivIB</fullName>
    </submittedName>
</protein>
<dbReference type="EMBL" id="CACRSY010000012">
    <property type="protein sequence ID" value="VYT11424.1"/>
    <property type="molecule type" value="Genomic_DNA"/>
</dbReference>
<feature type="compositionally biased region" description="Basic and acidic residues" evidence="8">
    <location>
        <begin position="287"/>
        <end position="302"/>
    </location>
</feature>
<evidence type="ECO:0000256" key="8">
    <source>
        <dbReference type="SAM" id="MobiDB-lite"/>
    </source>
</evidence>
<keyword evidence="5 9" id="KW-1133">Transmembrane helix</keyword>
<evidence type="ECO:0000313" key="11">
    <source>
        <dbReference type="EMBL" id="VYT11424.1"/>
    </source>
</evidence>
<accession>A0A6N2TZ49</accession>
<keyword evidence="6 9" id="KW-0472">Membrane</keyword>
<evidence type="ECO:0000259" key="10">
    <source>
        <dbReference type="PROSITE" id="PS51779"/>
    </source>
</evidence>
<reference evidence="11" key="1">
    <citation type="submission" date="2019-11" db="EMBL/GenBank/DDBJ databases">
        <authorList>
            <person name="Feng L."/>
        </authorList>
    </citation>
    <scope>NUCLEOTIDE SEQUENCE</scope>
    <source>
        <strain evidence="11">BhanseniiLFYP23</strain>
    </source>
</reference>
<comment type="subcellular location">
    <subcellularLocation>
        <location evidence="1">Membrane</location>
    </subcellularLocation>
</comment>
<evidence type="ECO:0000256" key="2">
    <source>
        <dbReference type="ARBA" id="ARBA00022475"/>
    </source>
</evidence>
<dbReference type="GO" id="GO:0005886">
    <property type="term" value="C:plasma membrane"/>
    <property type="evidence" value="ECO:0007669"/>
    <property type="project" value="TreeGrafter"/>
</dbReference>
<evidence type="ECO:0000256" key="7">
    <source>
        <dbReference type="ARBA" id="ARBA00023306"/>
    </source>
</evidence>
<dbReference type="PANTHER" id="PTHR37820:SF1">
    <property type="entry name" value="CELL DIVISION PROTEIN FTSQ"/>
    <property type="match status" value="1"/>
</dbReference>